<dbReference type="CDD" id="cd02888">
    <property type="entry name" value="RNR_II_dimer"/>
    <property type="match status" value="1"/>
</dbReference>
<evidence type="ECO:0000256" key="3">
    <source>
        <dbReference type="ARBA" id="ARBA00012274"/>
    </source>
</evidence>
<dbReference type="InterPro" id="IPR013344">
    <property type="entry name" value="RNR_NrdJ/NrdZ"/>
</dbReference>
<sequence length="927" mass="101261">MSEAGSVVFKEESKKGALFGARGLNFKRYFTKEGVHPYDEIAWEKRVARITSSKGEVIFEQKGVEAPKFWSQTATDIVAEKYFMGHVGKPGREWSVKQLIDRVANTMADWGRQGGCFADEKDAQIFNEELKWLLVNQYASFNSPVWFNVGVEKKPQCSACFILSITDDKESIAEWYRTEMMIFSGGSGAGINISPLRSSKENIAGRGKSSGPVSFMKGADAIAGTIRSGGKTRRAAKMVILNASHPDIKTFIVSKWKEEEKAKALISMGYNDDIDGDVYSNIFFQNANNSVRATDDFMNAVLEDKNWELRMIKTGEVAETLKARDLMKLIAEAAWHCADPGMQFDTTINKWHTAPAAGRINGSNPCSEYMHLDDSACNLASLNLLKFLNPPAGGGNFDHEAFKKAVGIFITAQDITVDNSSYPTAKIEQNARAFRELGLGYTNLGALLMQMGFPYDSDAARAWAAAITSMMTGEAYNISTRVAEAVGPFSGYEKNKEPMLGVIRMHGEEAKKISKKYLPADVWESAQTPWAEAQKRGQLSGVRNSQVSVLAPTGTISFMMDATTTGIEPAFSLVAYKKMVGRGFLKIANTSVEPALKNLGYKEQEVKEIMDYILAHDGIEGAPHLKEKDIAVFDCAVNAPGGKRAIHYSGHIRMIAAAQPFISGAISKTVNLPESATVEDIMNTYIDAWKMGLKAIAIYRDKSKGAQPLNTSKAKPSSESAVGAKEAAPSEVERKKLPSNVKSLRHKFSIAGHEGYIHCGMYEDGKLGEIFIRVAKEGSTISGLLDAIGVLMSVALQSGVPVETIVRKFVHSRFEPAGYTENQDIPVAKSILDYIGKFLALNFLSPDDQASFGIYSHSKEAETVVAEPFKLKEQPKLSSPASVPAAYDRAKIFAYQDAPACRCGAIMIRTGSCYTCPSCGENLGSCS</sequence>
<dbReference type="PANTHER" id="PTHR43371:SF1">
    <property type="entry name" value="RIBONUCLEOSIDE-DIPHOSPHATE REDUCTASE"/>
    <property type="match status" value="1"/>
</dbReference>
<dbReference type="Proteomes" id="UP000034652">
    <property type="component" value="Unassembled WGS sequence"/>
</dbReference>
<proteinExistence type="inferred from homology"/>
<comment type="similarity">
    <text evidence="2 13">Belongs to the ribonucleoside diphosphate reductase class-2 family.</text>
</comment>
<keyword evidence="9" id="KW-1015">Disulfide bond</keyword>
<dbReference type="EMBL" id="LCIV01000002">
    <property type="protein sequence ID" value="KKT64158.1"/>
    <property type="molecule type" value="Genomic_DNA"/>
</dbReference>
<dbReference type="GO" id="GO:0050897">
    <property type="term" value="F:cobalt ion binding"/>
    <property type="evidence" value="ECO:0007669"/>
    <property type="project" value="InterPro"/>
</dbReference>
<evidence type="ECO:0000256" key="9">
    <source>
        <dbReference type="ARBA" id="ARBA00023157"/>
    </source>
</evidence>
<keyword evidence="10 13" id="KW-0170">Cobalt</keyword>
<evidence type="ECO:0000259" key="17">
    <source>
        <dbReference type="Pfam" id="PF12637"/>
    </source>
</evidence>
<dbReference type="GO" id="GO:0000166">
    <property type="term" value="F:nucleotide binding"/>
    <property type="evidence" value="ECO:0007669"/>
    <property type="project" value="UniProtKB-KW"/>
</dbReference>
<dbReference type="NCBIfam" id="NF005122">
    <property type="entry name" value="PRK06556.1"/>
    <property type="match status" value="1"/>
</dbReference>
<dbReference type="GO" id="GO:0004748">
    <property type="term" value="F:ribonucleoside-diphosphate reductase activity, thioredoxin disulfide as acceptor"/>
    <property type="evidence" value="ECO:0007669"/>
    <property type="project" value="UniProtKB-EC"/>
</dbReference>
<evidence type="ECO:0000259" key="15">
    <source>
        <dbReference type="Pfam" id="PF02867"/>
    </source>
</evidence>
<comment type="function">
    <text evidence="11 13">Catalyzes the reduction of ribonucleotides to deoxyribonucleotides. May function to provide a pool of deoxyribonucleotide precursors for DNA repair during oxygen limitation and/or for immediate growth after restoration of oxygen.</text>
</comment>
<comment type="caution">
    <text evidence="18">The sequence shown here is derived from an EMBL/GenBank/DDBJ whole genome shotgun (WGS) entry which is preliminary data.</text>
</comment>
<keyword evidence="6 13" id="KW-0237">DNA synthesis</keyword>
<dbReference type="GO" id="GO:0031419">
    <property type="term" value="F:cobalamin binding"/>
    <property type="evidence" value="ECO:0007669"/>
    <property type="project" value="UniProtKB-KW"/>
</dbReference>
<organism evidence="18 19">
    <name type="scientific">Candidatus Giovannonibacteria bacterium GW2011_GWA1_44_29</name>
    <dbReference type="NCBI Taxonomy" id="1618646"/>
    <lineage>
        <taxon>Bacteria</taxon>
        <taxon>Candidatus Giovannoniibacteriota</taxon>
    </lineage>
</organism>
<evidence type="ECO:0000256" key="6">
    <source>
        <dbReference type="ARBA" id="ARBA00022634"/>
    </source>
</evidence>
<reference evidence="18 19" key="1">
    <citation type="journal article" date="2015" name="Nature">
        <title>rRNA introns, odd ribosomes, and small enigmatic genomes across a large radiation of phyla.</title>
        <authorList>
            <person name="Brown C.T."/>
            <person name="Hug L.A."/>
            <person name="Thomas B.C."/>
            <person name="Sharon I."/>
            <person name="Castelle C.J."/>
            <person name="Singh A."/>
            <person name="Wilkins M.J."/>
            <person name="Williams K.H."/>
            <person name="Banfield J.F."/>
        </authorList>
    </citation>
    <scope>NUCLEOTIDE SEQUENCE [LARGE SCALE GENOMIC DNA]</scope>
</reference>
<feature type="domain" description="Ribonucleotide reductase class II vitamin B12-dependent N-terminal" evidence="16">
    <location>
        <begin position="45"/>
        <end position="137"/>
    </location>
</feature>
<protein>
    <recommendedName>
        <fullName evidence="4 13">Vitamin B12-dependent ribonucleotide reductase</fullName>
        <ecNumber evidence="3 13">1.17.4.1</ecNumber>
    </recommendedName>
</protein>
<evidence type="ECO:0000256" key="1">
    <source>
        <dbReference type="ARBA" id="ARBA00001922"/>
    </source>
</evidence>
<dbReference type="Pfam" id="PF02867">
    <property type="entry name" value="Ribonuc_red_lgC"/>
    <property type="match status" value="1"/>
</dbReference>
<evidence type="ECO:0000256" key="2">
    <source>
        <dbReference type="ARBA" id="ARBA00007405"/>
    </source>
</evidence>
<dbReference type="Pfam" id="PF12637">
    <property type="entry name" value="TSCPD"/>
    <property type="match status" value="1"/>
</dbReference>
<dbReference type="PRINTS" id="PR01183">
    <property type="entry name" value="RIBORDTASEM1"/>
</dbReference>
<dbReference type="NCBIfam" id="TIGR02504">
    <property type="entry name" value="NrdJ_Z"/>
    <property type="match status" value="1"/>
</dbReference>
<keyword evidence="5 13" id="KW-0846">Cobalamin</keyword>
<dbReference type="GO" id="GO:0071897">
    <property type="term" value="P:DNA biosynthetic process"/>
    <property type="evidence" value="ECO:0007669"/>
    <property type="project" value="UniProtKB-KW"/>
</dbReference>
<evidence type="ECO:0000256" key="11">
    <source>
        <dbReference type="ARBA" id="ARBA00025437"/>
    </source>
</evidence>
<keyword evidence="8 13" id="KW-0560">Oxidoreductase</keyword>
<comment type="cofactor">
    <cofactor evidence="1 13">
        <name>adenosylcob(III)alamin</name>
        <dbReference type="ChEBI" id="CHEBI:18408"/>
    </cofactor>
</comment>
<gene>
    <name evidence="18" type="ORF">UW57_C0002G0038</name>
</gene>
<dbReference type="PANTHER" id="PTHR43371">
    <property type="entry name" value="VITAMIN B12-DEPENDENT RIBONUCLEOTIDE REDUCTASE"/>
    <property type="match status" value="1"/>
</dbReference>
<evidence type="ECO:0000313" key="18">
    <source>
        <dbReference type="EMBL" id="KKT64158.1"/>
    </source>
</evidence>
<evidence type="ECO:0000256" key="5">
    <source>
        <dbReference type="ARBA" id="ARBA00022628"/>
    </source>
</evidence>
<feature type="region of interest" description="Disordered" evidence="14">
    <location>
        <begin position="706"/>
        <end position="732"/>
    </location>
</feature>
<dbReference type="STRING" id="1618646.UW57_C0002G0038"/>
<evidence type="ECO:0000259" key="16">
    <source>
        <dbReference type="Pfam" id="PF08471"/>
    </source>
</evidence>
<evidence type="ECO:0000256" key="7">
    <source>
        <dbReference type="ARBA" id="ARBA00022741"/>
    </source>
</evidence>
<dbReference type="InterPro" id="IPR050862">
    <property type="entry name" value="RdRp_reductase_class-2"/>
</dbReference>
<dbReference type="Gene3D" id="3.20.70.20">
    <property type="match status" value="1"/>
</dbReference>
<dbReference type="InterPro" id="IPR000788">
    <property type="entry name" value="RNR_lg_C"/>
</dbReference>
<evidence type="ECO:0000256" key="13">
    <source>
        <dbReference type="RuleBase" id="RU364064"/>
    </source>
</evidence>
<dbReference type="SUPFAM" id="SSF51998">
    <property type="entry name" value="PFL-like glycyl radical enzymes"/>
    <property type="match status" value="1"/>
</dbReference>
<evidence type="ECO:0000256" key="8">
    <source>
        <dbReference type="ARBA" id="ARBA00023002"/>
    </source>
</evidence>
<evidence type="ECO:0000256" key="12">
    <source>
        <dbReference type="ARBA" id="ARBA00047754"/>
    </source>
</evidence>
<comment type="catalytic activity">
    <reaction evidence="12 13">
        <text>a 2'-deoxyribonucleoside 5'-diphosphate + [thioredoxin]-disulfide + H2O = a ribonucleoside 5'-diphosphate + [thioredoxin]-dithiol</text>
        <dbReference type="Rhea" id="RHEA:23252"/>
        <dbReference type="Rhea" id="RHEA-COMP:10698"/>
        <dbReference type="Rhea" id="RHEA-COMP:10700"/>
        <dbReference type="ChEBI" id="CHEBI:15377"/>
        <dbReference type="ChEBI" id="CHEBI:29950"/>
        <dbReference type="ChEBI" id="CHEBI:50058"/>
        <dbReference type="ChEBI" id="CHEBI:57930"/>
        <dbReference type="ChEBI" id="CHEBI:73316"/>
        <dbReference type="EC" id="1.17.4.1"/>
    </reaction>
</comment>
<feature type="domain" description="Ribonucleotide reductase large subunit C-terminal" evidence="15">
    <location>
        <begin position="158"/>
        <end position="699"/>
    </location>
</feature>
<evidence type="ECO:0000313" key="19">
    <source>
        <dbReference type="Proteomes" id="UP000034652"/>
    </source>
</evidence>
<name>A0A0G1IYU8_9BACT</name>
<keyword evidence="7 13" id="KW-0547">Nucleotide-binding</keyword>
<dbReference type="InterPro" id="IPR024434">
    <property type="entry name" value="TSCPD_dom"/>
</dbReference>
<dbReference type="EC" id="1.17.4.1" evidence="3 13"/>
<dbReference type="PATRIC" id="fig|1618646.3.peg.148"/>
<accession>A0A0G1IYU8</accession>
<feature type="domain" description="TSCPD" evidence="17">
    <location>
        <begin position="743"/>
        <end position="840"/>
    </location>
</feature>
<evidence type="ECO:0000256" key="10">
    <source>
        <dbReference type="ARBA" id="ARBA00023285"/>
    </source>
</evidence>
<evidence type="ECO:0000256" key="14">
    <source>
        <dbReference type="SAM" id="MobiDB-lite"/>
    </source>
</evidence>
<evidence type="ECO:0000256" key="4">
    <source>
        <dbReference type="ARBA" id="ARBA00014409"/>
    </source>
</evidence>
<feature type="compositionally biased region" description="Polar residues" evidence="14">
    <location>
        <begin position="708"/>
        <end position="720"/>
    </location>
</feature>
<dbReference type="Pfam" id="PF08471">
    <property type="entry name" value="Ribonuc_red_2_N"/>
    <property type="match status" value="1"/>
</dbReference>
<dbReference type="AlphaFoldDB" id="A0A0G1IYU8"/>
<dbReference type="InterPro" id="IPR013678">
    <property type="entry name" value="RNR_2_N"/>
</dbReference>